<evidence type="ECO:0000259" key="1">
    <source>
        <dbReference type="Pfam" id="PF09423"/>
    </source>
</evidence>
<sequence>MKNPISFLVCCAVLFLFSCNEKKKSPEDKEVTTISEIEKPLTIAFASCNDQDRPQPLWQSIIQNEPKAFVWGGDNVYADTADLEKMKNDYNKVANNPSYKKLAENVEIIGTWDDHDYGKNDAGNEWEKKNDAKTLLLDFLEYPDTAKVRSRKGVYHSRILEGNGGSVKLILLDTRYFRTALKKGEDPAVRYSAWPKNHSGTILGDEQWKWLENELKDDTTEFTVINTSIQFLSDQHGWEKWGNFPSEVTKFYELIRSAKAKNIVIVSGDRHLAEISVNDNAGLEYPLVDFTTSGLTHTWITSGTEKNPYRVSNVVKQLNFGVLHFNFEEETVTFQIRGEDNFLYEEFTQQY</sequence>
<protein>
    <submittedName>
        <fullName evidence="2">Alkaline phosphatase D</fullName>
    </submittedName>
</protein>
<organism evidence="2 3">
    <name type="scientific">Marinirhabdus gelatinilytica</name>
    <dbReference type="NCBI Taxonomy" id="1703343"/>
    <lineage>
        <taxon>Bacteria</taxon>
        <taxon>Pseudomonadati</taxon>
        <taxon>Bacteroidota</taxon>
        <taxon>Flavobacteriia</taxon>
        <taxon>Flavobacteriales</taxon>
        <taxon>Flavobacteriaceae</taxon>
    </lineage>
</organism>
<feature type="domain" description="PhoD-like phosphatase metallophosphatase" evidence="1">
    <location>
        <begin position="57"/>
        <end position="305"/>
    </location>
</feature>
<evidence type="ECO:0000313" key="2">
    <source>
        <dbReference type="EMBL" id="RDK85525.1"/>
    </source>
</evidence>
<dbReference type="RefSeq" id="WP_115123936.1">
    <property type="nucleotide sequence ID" value="NZ_QRAO01000003.1"/>
</dbReference>
<comment type="caution">
    <text evidence="2">The sequence shown here is derived from an EMBL/GenBank/DDBJ whole genome shotgun (WGS) entry which is preliminary data.</text>
</comment>
<dbReference type="PANTHER" id="PTHR33987">
    <property type="entry name" value="CALCINEURIN-LIKE METALLO-PHOSPHOESTERASE SUPERFAMILY PROTEIN"/>
    <property type="match status" value="1"/>
</dbReference>
<name>A0A370QAX4_9FLAO</name>
<proteinExistence type="predicted"/>
<dbReference type="EMBL" id="QRAO01000003">
    <property type="protein sequence ID" value="RDK85525.1"/>
    <property type="molecule type" value="Genomic_DNA"/>
</dbReference>
<dbReference type="SUPFAM" id="SSF56300">
    <property type="entry name" value="Metallo-dependent phosphatases"/>
    <property type="match status" value="1"/>
</dbReference>
<dbReference type="InterPro" id="IPR029052">
    <property type="entry name" value="Metallo-depent_PP-like"/>
</dbReference>
<accession>A0A370QAX4</accession>
<gene>
    <name evidence="2" type="ORF">C8D94_103352</name>
</gene>
<dbReference type="InterPro" id="IPR038607">
    <property type="entry name" value="PhoD-like_sf"/>
</dbReference>
<dbReference type="InterPro" id="IPR018946">
    <property type="entry name" value="PhoD-like_MPP"/>
</dbReference>
<dbReference type="CDD" id="cd07389">
    <property type="entry name" value="MPP_PhoD"/>
    <property type="match status" value="1"/>
</dbReference>
<dbReference type="Gene3D" id="3.60.21.70">
    <property type="entry name" value="PhoD-like phosphatase"/>
    <property type="match status" value="1"/>
</dbReference>
<dbReference type="PANTHER" id="PTHR33987:SF1">
    <property type="entry name" value="CALCINEURIN-LIKE METALLO-PHOSPHOESTERASE SUPERFAMILY PROTEIN"/>
    <property type="match status" value="1"/>
</dbReference>
<evidence type="ECO:0000313" key="3">
    <source>
        <dbReference type="Proteomes" id="UP000255317"/>
    </source>
</evidence>
<dbReference type="PROSITE" id="PS51257">
    <property type="entry name" value="PROKAR_LIPOPROTEIN"/>
    <property type="match status" value="1"/>
</dbReference>
<reference evidence="2 3" key="1">
    <citation type="submission" date="2018-07" db="EMBL/GenBank/DDBJ databases">
        <title>Genomic Encyclopedia of Type Strains, Phase IV (KMG-IV): sequencing the most valuable type-strain genomes for metagenomic binning, comparative biology and taxonomic classification.</title>
        <authorList>
            <person name="Goeker M."/>
        </authorList>
    </citation>
    <scope>NUCLEOTIDE SEQUENCE [LARGE SCALE GENOMIC DNA]</scope>
    <source>
        <strain evidence="2 3">DSM 101478</strain>
    </source>
</reference>
<dbReference type="Pfam" id="PF09423">
    <property type="entry name" value="PhoD"/>
    <property type="match status" value="1"/>
</dbReference>
<dbReference type="Proteomes" id="UP000255317">
    <property type="component" value="Unassembled WGS sequence"/>
</dbReference>
<dbReference type="OrthoDB" id="9763616at2"/>
<keyword evidence="3" id="KW-1185">Reference proteome</keyword>
<dbReference type="AlphaFoldDB" id="A0A370QAX4"/>